<dbReference type="InterPro" id="IPR059017">
    <property type="entry name" value="PMEL_NMB_N"/>
</dbReference>
<accession>A0AAE0UU15</accession>
<reference evidence="5" key="1">
    <citation type="submission" date="2023-06" db="EMBL/GenBank/DDBJ databases">
        <title>Male Hemibagrus guttatus genome.</title>
        <authorList>
            <person name="Bian C."/>
        </authorList>
    </citation>
    <scope>NUCLEOTIDE SEQUENCE</scope>
    <source>
        <strain evidence="5">Male_cb2023</strain>
        <tissue evidence="5">Muscle</tissue>
    </source>
</reference>
<dbReference type="AlphaFoldDB" id="A0AAE0UU15"/>
<evidence type="ECO:0000259" key="4">
    <source>
        <dbReference type="PROSITE" id="PS50093"/>
    </source>
</evidence>
<dbReference type="GO" id="GO:0042470">
    <property type="term" value="C:melanosome"/>
    <property type="evidence" value="ECO:0007669"/>
    <property type="project" value="TreeGrafter"/>
</dbReference>
<dbReference type="InterPro" id="IPR022409">
    <property type="entry name" value="PKD/Chitinase_dom"/>
</dbReference>
<dbReference type="Pfam" id="PF26141">
    <property type="entry name" value="PMEL_NMB_N"/>
    <property type="match status" value="1"/>
</dbReference>
<sequence length="274" mass="30481">GELKFDVRNDAPTLTGANITFTIDIILPDSQLVLPNGEVVWRKNCFVNGIQHHEGEPIYPQESTDEQDAIFPDGSPLNNHGDQKPPYVFVWKTCGKYWQVSDGLSSSLAISTVDIPLGSYVMDVVIYHHRKRDRFIPIGYASTQFCITDQIPFAVTLTQLNNEEESDQTFIQNRAIAFSTVVHDPSSYLANSDITFNWDFGDGSGTMVSRELMVTHTYTKTGFFKPHVFIQAAIPNLSCHTPLLTSAAVISEEHAGPVQLISTGRVNMTIFVPE</sequence>
<evidence type="ECO:0000256" key="2">
    <source>
        <dbReference type="ARBA" id="ARBA00023180"/>
    </source>
</evidence>
<gene>
    <name evidence="5" type="ORF">QTP70_022215</name>
</gene>
<dbReference type="InterPro" id="IPR045219">
    <property type="entry name" value="PKAT"/>
</dbReference>
<feature type="non-terminal residue" evidence="5">
    <location>
        <position position="1"/>
    </location>
</feature>
<organism evidence="5 6">
    <name type="scientific">Hemibagrus guttatus</name>
    <dbReference type="NCBI Taxonomy" id="175788"/>
    <lineage>
        <taxon>Eukaryota</taxon>
        <taxon>Metazoa</taxon>
        <taxon>Chordata</taxon>
        <taxon>Craniata</taxon>
        <taxon>Vertebrata</taxon>
        <taxon>Euteleostomi</taxon>
        <taxon>Actinopterygii</taxon>
        <taxon>Neopterygii</taxon>
        <taxon>Teleostei</taxon>
        <taxon>Ostariophysi</taxon>
        <taxon>Siluriformes</taxon>
        <taxon>Bagridae</taxon>
        <taxon>Hemibagrus</taxon>
    </lineage>
</organism>
<dbReference type="Proteomes" id="UP001274896">
    <property type="component" value="Unassembled WGS sequence"/>
</dbReference>
<dbReference type="GO" id="GO:0032438">
    <property type="term" value="P:melanosome organization"/>
    <property type="evidence" value="ECO:0007669"/>
    <property type="project" value="TreeGrafter"/>
</dbReference>
<keyword evidence="6" id="KW-1185">Reference proteome</keyword>
<dbReference type="GO" id="GO:0005886">
    <property type="term" value="C:plasma membrane"/>
    <property type="evidence" value="ECO:0007669"/>
    <property type="project" value="TreeGrafter"/>
</dbReference>
<dbReference type="InterPro" id="IPR000601">
    <property type="entry name" value="PKD_dom"/>
</dbReference>
<dbReference type="InterPro" id="IPR035986">
    <property type="entry name" value="PKD_dom_sf"/>
</dbReference>
<dbReference type="PANTHER" id="PTHR11861">
    <property type="entry name" value="MELANOCYTE PROTEIN PMEL 17-RELATED"/>
    <property type="match status" value="1"/>
</dbReference>
<dbReference type="InterPro" id="IPR013783">
    <property type="entry name" value="Ig-like_fold"/>
</dbReference>
<evidence type="ECO:0000313" key="5">
    <source>
        <dbReference type="EMBL" id="KAK3519221.1"/>
    </source>
</evidence>
<proteinExistence type="inferred from homology"/>
<dbReference type="PANTHER" id="PTHR11861:SF12">
    <property type="entry name" value="MELANOCYTE PROTEIN PMEL 17 PRECURSOR"/>
    <property type="match status" value="1"/>
</dbReference>
<dbReference type="SMART" id="SM00089">
    <property type="entry name" value="PKD"/>
    <property type="match status" value="1"/>
</dbReference>
<dbReference type="Gene3D" id="2.60.40.10">
    <property type="entry name" value="Immunoglobulins"/>
    <property type="match status" value="1"/>
</dbReference>
<evidence type="ECO:0000313" key="6">
    <source>
        <dbReference type="Proteomes" id="UP001274896"/>
    </source>
</evidence>
<comment type="caution">
    <text evidence="5">The sequence shown here is derived from an EMBL/GenBank/DDBJ whole genome shotgun (WGS) entry which is preliminary data.</text>
</comment>
<evidence type="ECO:0000256" key="3">
    <source>
        <dbReference type="ARBA" id="ARBA00025776"/>
    </source>
</evidence>
<dbReference type="CDD" id="cd00146">
    <property type="entry name" value="PKD"/>
    <property type="match status" value="1"/>
</dbReference>
<evidence type="ECO:0000256" key="1">
    <source>
        <dbReference type="ARBA" id="ARBA00022729"/>
    </source>
</evidence>
<protein>
    <recommendedName>
        <fullName evidence="4">PKD domain-containing protein</fullName>
    </recommendedName>
</protein>
<name>A0AAE0UU15_9TELE</name>
<dbReference type="EMBL" id="JAUCMX010000017">
    <property type="protein sequence ID" value="KAK3519221.1"/>
    <property type="molecule type" value="Genomic_DNA"/>
</dbReference>
<comment type="similarity">
    <text evidence="3">Belongs to the PMEL/NMB family.</text>
</comment>
<keyword evidence="1" id="KW-0732">Signal</keyword>
<keyword evidence="2" id="KW-0325">Glycoprotein</keyword>
<dbReference type="SUPFAM" id="SSF49299">
    <property type="entry name" value="PKD domain"/>
    <property type="match status" value="1"/>
</dbReference>
<dbReference type="Pfam" id="PF00801">
    <property type="entry name" value="PKD"/>
    <property type="match status" value="1"/>
</dbReference>
<dbReference type="PROSITE" id="PS50093">
    <property type="entry name" value="PKD"/>
    <property type="match status" value="1"/>
</dbReference>
<feature type="domain" description="PKD" evidence="4">
    <location>
        <begin position="190"/>
        <end position="224"/>
    </location>
</feature>